<evidence type="ECO:0000313" key="4">
    <source>
        <dbReference type="EMBL" id="MBC8318764.1"/>
    </source>
</evidence>
<dbReference type="SMART" id="SM00411">
    <property type="entry name" value="BHL"/>
    <property type="match status" value="1"/>
</dbReference>
<accession>A0A8J6NEX2</accession>
<dbReference type="GO" id="GO:0003677">
    <property type="term" value="F:DNA binding"/>
    <property type="evidence" value="ECO:0007669"/>
    <property type="project" value="UniProtKB-KW"/>
</dbReference>
<dbReference type="PANTHER" id="PTHR33175">
    <property type="entry name" value="DNA-BINDING PROTEIN HU"/>
    <property type="match status" value="1"/>
</dbReference>
<name>A0A8J6NEX2_9BACT</name>
<evidence type="ECO:0000313" key="5">
    <source>
        <dbReference type="Proteomes" id="UP000614424"/>
    </source>
</evidence>
<dbReference type="GO" id="GO:0005829">
    <property type="term" value="C:cytosol"/>
    <property type="evidence" value="ECO:0007669"/>
    <property type="project" value="TreeGrafter"/>
</dbReference>
<dbReference type="CDD" id="cd13836">
    <property type="entry name" value="IHF_B"/>
    <property type="match status" value="1"/>
</dbReference>
<keyword evidence="2" id="KW-0238">DNA-binding</keyword>
<evidence type="ECO:0000256" key="3">
    <source>
        <dbReference type="RuleBase" id="RU003939"/>
    </source>
</evidence>
<evidence type="ECO:0000256" key="2">
    <source>
        <dbReference type="ARBA" id="ARBA00023125"/>
    </source>
</evidence>
<reference evidence="4 5" key="1">
    <citation type="submission" date="2020-08" db="EMBL/GenBank/DDBJ databases">
        <title>Bridging the membrane lipid divide: bacteria of the FCB group superphylum have the potential to synthesize archaeal ether lipids.</title>
        <authorList>
            <person name="Villanueva L."/>
            <person name="Von Meijenfeldt F.A.B."/>
            <person name="Westbye A.B."/>
            <person name="Yadav S."/>
            <person name="Hopmans E.C."/>
            <person name="Dutilh B.E."/>
            <person name="Sinninghe Damste J.S."/>
        </authorList>
    </citation>
    <scope>NUCLEOTIDE SEQUENCE [LARGE SCALE GENOMIC DNA]</scope>
    <source>
        <strain evidence="4">NIOZ-UU47</strain>
    </source>
</reference>
<protein>
    <submittedName>
        <fullName evidence="4">Integration host factor subunit beta</fullName>
    </submittedName>
</protein>
<dbReference type="InterPro" id="IPR000119">
    <property type="entry name" value="Hist_DNA-bd"/>
</dbReference>
<dbReference type="AlphaFoldDB" id="A0A8J6NEX2"/>
<comment type="caution">
    <text evidence="4">The sequence shown here is derived from an EMBL/GenBank/DDBJ whole genome shotgun (WGS) entry which is preliminary data.</text>
</comment>
<dbReference type="Pfam" id="PF00216">
    <property type="entry name" value="Bac_DNA_binding"/>
    <property type="match status" value="1"/>
</dbReference>
<dbReference type="GO" id="GO:0030527">
    <property type="term" value="F:structural constituent of chromatin"/>
    <property type="evidence" value="ECO:0007669"/>
    <property type="project" value="InterPro"/>
</dbReference>
<sequence>MNKSELIEAIAQETNLSHKDASSIVMTILDTMTETLAAGENIEIRGFGSFVIKEYESYQGRNPKTGEVIDVPPKRLPFFKVGKELKERVDSLK</sequence>
<dbReference type="SUPFAM" id="SSF47729">
    <property type="entry name" value="IHF-like DNA-binding proteins"/>
    <property type="match status" value="1"/>
</dbReference>
<dbReference type="EMBL" id="JACNJZ010000186">
    <property type="protein sequence ID" value="MBC8318764.1"/>
    <property type="molecule type" value="Genomic_DNA"/>
</dbReference>
<dbReference type="Proteomes" id="UP000614424">
    <property type="component" value="Unassembled WGS sequence"/>
</dbReference>
<comment type="similarity">
    <text evidence="1 3">Belongs to the bacterial histone-like protein family.</text>
</comment>
<proteinExistence type="inferred from homology"/>
<evidence type="ECO:0000256" key="1">
    <source>
        <dbReference type="ARBA" id="ARBA00010529"/>
    </source>
</evidence>
<dbReference type="InterPro" id="IPR010992">
    <property type="entry name" value="IHF-like_DNA-bd_dom_sf"/>
</dbReference>
<organism evidence="4 5">
    <name type="scientific">Candidatus Desulfobia pelagia</name>
    <dbReference type="NCBI Taxonomy" id="2841692"/>
    <lineage>
        <taxon>Bacteria</taxon>
        <taxon>Pseudomonadati</taxon>
        <taxon>Thermodesulfobacteriota</taxon>
        <taxon>Desulfobulbia</taxon>
        <taxon>Desulfobulbales</taxon>
        <taxon>Desulfobulbaceae</taxon>
        <taxon>Candidatus Desulfobia</taxon>
    </lineage>
</organism>
<dbReference type="PRINTS" id="PR01727">
    <property type="entry name" value="DNABINDINGHU"/>
</dbReference>
<dbReference type="Gene3D" id="4.10.520.10">
    <property type="entry name" value="IHF-like DNA-binding proteins"/>
    <property type="match status" value="1"/>
</dbReference>
<dbReference type="PANTHER" id="PTHR33175:SF5">
    <property type="entry name" value="INTEGRATION HOST FACTOR SUBUNIT BETA"/>
    <property type="match status" value="1"/>
</dbReference>
<gene>
    <name evidence="4" type="ORF">H8E41_12735</name>
</gene>